<keyword evidence="1" id="KW-0560">Oxidoreductase</keyword>
<name>A0ABU7KV69_9ACTN</name>
<protein>
    <submittedName>
        <fullName evidence="4">NAD(P)/FAD-dependent oxidoreductase</fullName>
    </submittedName>
</protein>
<gene>
    <name evidence="4" type="ORF">Q8A49_22105</name>
</gene>
<dbReference type="InterPro" id="IPR002938">
    <property type="entry name" value="FAD-bd"/>
</dbReference>
<evidence type="ECO:0000259" key="3">
    <source>
        <dbReference type="Pfam" id="PF01494"/>
    </source>
</evidence>
<dbReference type="Proteomes" id="UP001348641">
    <property type="component" value="Unassembled WGS sequence"/>
</dbReference>
<evidence type="ECO:0000256" key="1">
    <source>
        <dbReference type="ARBA" id="ARBA00023002"/>
    </source>
</evidence>
<proteinExistence type="predicted"/>
<dbReference type="InterPro" id="IPR036188">
    <property type="entry name" value="FAD/NAD-bd_sf"/>
</dbReference>
<dbReference type="PANTHER" id="PTHR13789:SF309">
    <property type="entry name" value="PUTATIVE (AFU_ORTHOLOGUE AFUA_6G14510)-RELATED"/>
    <property type="match status" value="1"/>
</dbReference>
<evidence type="ECO:0000256" key="2">
    <source>
        <dbReference type="ARBA" id="ARBA00023033"/>
    </source>
</evidence>
<dbReference type="Pfam" id="PF01494">
    <property type="entry name" value="FAD_binding_3"/>
    <property type="match status" value="1"/>
</dbReference>
<organism evidence="4 5">
    <name type="scientific">Nocardiopsis tropica</name>
    <dbReference type="NCBI Taxonomy" id="109330"/>
    <lineage>
        <taxon>Bacteria</taxon>
        <taxon>Bacillati</taxon>
        <taxon>Actinomycetota</taxon>
        <taxon>Actinomycetes</taxon>
        <taxon>Streptosporangiales</taxon>
        <taxon>Nocardiopsidaceae</taxon>
        <taxon>Nocardiopsis</taxon>
    </lineage>
</organism>
<comment type="caution">
    <text evidence="4">The sequence shown here is derived from an EMBL/GenBank/DDBJ whole genome shotgun (WGS) entry which is preliminary data.</text>
</comment>
<dbReference type="SUPFAM" id="SSF51905">
    <property type="entry name" value="FAD/NAD(P)-binding domain"/>
    <property type="match status" value="1"/>
</dbReference>
<dbReference type="PANTHER" id="PTHR13789">
    <property type="entry name" value="MONOOXYGENASE"/>
    <property type="match status" value="1"/>
</dbReference>
<dbReference type="RefSeq" id="WP_330160165.1">
    <property type="nucleotide sequence ID" value="NZ_BAAAJA010000025.1"/>
</dbReference>
<keyword evidence="2" id="KW-0503">Monooxygenase</keyword>
<dbReference type="EMBL" id="JAUUCC010000064">
    <property type="protein sequence ID" value="MEE2053200.1"/>
    <property type="molecule type" value="Genomic_DNA"/>
</dbReference>
<dbReference type="Gene3D" id="3.50.50.60">
    <property type="entry name" value="FAD/NAD(P)-binding domain"/>
    <property type="match status" value="1"/>
</dbReference>
<reference evidence="4 5" key="1">
    <citation type="submission" date="2023-07" db="EMBL/GenBank/DDBJ databases">
        <authorList>
            <person name="Girao M."/>
            <person name="Carvalho M.F."/>
        </authorList>
    </citation>
    <scope>NUCLEOTIDE SEQUENCE [LARGE SCALE GENOMIC DNA]</scope>
    <source>
        <strain evidence="4 5">66/93</strain>
    </source>
</reference>
<sequence length="385" mass="40481">MDVVIIGAGVGGLAAAVGLRRRGHDVRVFERGEVLRTGGAALALWSNGTAALGGLGVDPTGLGRPTEVIIGSTHTGAELYRIDLRSVSERLGWPNLCLPRRELLDRLASQLPDGVVRFGPACTGVRQDADGVTALFEDGTTARADAVIGADGVHSAVRACLRPGDVPLPRGYASWQGLTPLPVPLAESTTSRWLTGPGGTCGIIPTGGGMVQWWFDLPWAPGDPEPVSPAEVLRERFGEWTDPDVRAVLAHAKDEDVTSFPHVQTPVPKTWGSGRITLLGDAVHAFPPSTAQGANQALEDALVLSAALDGVRGADAAPALRRYERVRGPRAARASWVSGHQPTQRMRGTRPVPLSPAAMGGLLEGYLKLVSNALRNAPRGPEARV</sequence>
<evidence type="ECO:0000313" key="4">
    <source>
        <dbReference type="EMBL" id="MEE2053200.1"/>
    </source>
</evidence>
<dbReference type="PRINTS" id="PR00420">
    <property type="entry name" value="RNGMNOXGNASE"/>
</dbReference>
<evidence type="ECO:0000313" key="5">
    <source>
        <dbReference type="Proteomes" id="UP001348641"/>
    </source>
</evidence>
<feature type="domain" description="FAD-binding" evidence="3">
    <location>
        <begin position="2"/>
        <end position="334"/>
    </location>
</feature>
<dbReference type="InterPro" id="IPR050493">
    <property type="entry name" value="FAD-dep_Monooxygenase_BioMet"/>
</dbReference>
<accession>A0ABU7KV69</accession>